<dbReference type="Proteomes" id="UP000178783">
    <property type="component" value="Unassembled WGS sequence"/>
</dbReference>
<evidence type="ECO:0000313" key="2">
    <source>
        <dbReference type="Proteomes" id="UP000178783"/>
    </source>
</evidence>
<organism evidence="1 2">
    <name type="scientific">Candidatus Falkowbacteria bacterium RIFCSPLOWO2_02_FULL_45_21</name>
    <dbReference type="NCBI Taxonomy" id="1797989"/>
    <lineage>
        <taxon>Bacteria</taxon>
        <taxon>Candidatus Falkowiibacteriota</taxon>
    </lineage>
</organism>
<dbReference type="AlphaFoldDB" id="A0A1F5SDE6"/>
<reference evidence="1 2" key="1">
    <citation type="journal article" date="2016" name="Nat. Commun.">
        <title>Thousands of microbial genomes shed light on interconnected biogeochemical processes in an aquifer system.</title>
        <authorList>
            <person name="Anantharaman K."/>
            <person name="Brown C.T."/>
            <person name="Hug L.A."/>
            <person name="Sharon I."/>
            <person name="Castelle C.J."/>
            <person name="Probst A.J."/>
            <person name="Thomas B.C."/>
            <person name="Singh A."/>
            <person name="Wilkins M.J."/>
            <person name="Karaoz U."/>
            <person name="Brodie E.L."/>
            <person name="Williams K.H."/>
            <person name="Hubbard S.S."/>
            <person name="Banfield J.F."/>
        </authorList>
    </citation>
    <scope>NUCLEOTIDE SEQUENCE [LARGE SCALE GENOMIC DNA]</scope>
</reference>
<dbReference type="EMBL" id="MFFW01000005">
    <property type="protein sequence ID" value="OGF24626.1"/>
    <property type="molecule type" value="Genomic_DNA"/>
</dbReference>
<dbReference type="STRING" id="1797989.A3H66_00250"/>
<proteinExistence type="predicted"/>
<accession>A0A1F5SDE6</accession>
<sequence length="104" mass="12054">MKLTLDENILDQAPENLLRQAGYSYLMDRNTGQESYVRRLARGFYPRFHLYLERRGGQVILNLHLDQKQASYAGAHAHNAEYEGELVEAEMQRIKSYAPSFFTA</sequence>
<comment type="caution">
    <text evidence="1">The sequence shown here is derived from an EMBL/GenBank/DDBJ whole genome shotgun (WGS) entry which is preliminary data.</text>
</comment>
<evidence type="ECO:0000313" key="1">
    <source>
        <dbReference type="EMBL" id="OGF24626.1"/>
    </source>
</evidence>
<protein>
    <submittedName>
        <fullName evidence="1">Uncharacterized protein</fullName>
    </submittedName>
</protein>
<gene>
    <name evidence="1" type="ORF">A3H66_00250</name>
</gene>
<name>A0A1F5SDE6_9BACT</name>